<evidence type="ECO:0008006" key="11">
    <source>
        <dbReference type="Google" id="ProtNLM"/>
    </source>
</evidence>
<dbReference type="InterPro" id="IPR043136">
    <property type="entry name" value="B30.2/SPRY_sf"/>
</dbReference>
<dbReference type="InterPro" id="IPR006574">
    <property type="entry name" value="PRY"/>
</dbReference>
<dbReference type="InterPro" id="IPR003879">
    <property type="entry name" value="Butyrophylin_SPRY"/>
</dbReference>
<protein>
    <recommendedName>
        <fullName evidence="11">B30.2/SPRY domain-containing protein</fullName>
    </recommendedName>
</protein>
<dbReference type="PRINTS" id="PR01407">
    <property type="entry name" value="BUTYPHLNCDUF"/>
</dbReference>
<dbReference type="GeneTree" id="ENSGT00390000014380"/>
<keyword evidence="4" id="KW-0800">Toxin</keyword>
<keyword evidence="10" id="KW-1185">Reference proteome</keyword>
<evidence type="ECO:0000256" key="3">
    <source>
        <dbReference type="ARBA" id="ARBA00022525"/>
    </source>
</evidence>
<dbReference type="InterPro" id="IPR048997">
    <property type="entry name" value="Stonustoxin-like_helical"/>
</dbReference>
<dbReference type="SUPFAM" id="SSF49899">
    <property type="entry name" value="Concanavalin A-like lectins/glucanases"/>
    <property type="match status" value="2"/>
</dbReference>
<dbReference type="SMART" id="SM01289">
    <property type="entry name" value="PYRIN"/>
    <property type="match status" value="1"/>
</dbReference>
<dbReference type="InterPro" id="IPR013320">
    <property type="entry name" value="ConA-like_dom_sf"/>
</dbReference>
<dbReference type="Ensembl" id="ENSSAUT00010049862.1">
    <property type="protein sequence ID" value="ENSSAUP00010047441.1"/>
    <property type="gene ID" value="ENSSAUG00010019749.1"/>
</dbReference>
<feature type="domain" description="Pyrin" evidence="8">
    <location>
        <begin position="1"/>
        <end position="89"/>
    </location>
</feature>
<gene>
    <name evidence="9" type="primary">LOC115571201</name>
</gene>
<feature type="domain" description="B30.2/SPRY" evidence="7">
    <location>
        <begin position="102"/>
        <end position="303"/>
    </location>
</feature>
<reference evidence="9" key="2">
    <citation type="submission" date="2025-08" db="UniProtKB">
        <authorList>
            <consortium name="Ensembl"/>
        </authorList>
    </citation>
    <scope>IDENTIFICATION</scope>
</reference>
<dbReference type="InterPro" id="IPR001870">
    <property type="entry name" value="B30.2/SPRY"/>
</dbReference>
<dbReference type="Pfam" id="PF18078">
    <property type="entry name" value="Thioredoxin_11"/>
    <property type="match status" value="1"/>
</dbReference>
<dbReference type="SMART" id="SM00589">
    <property type="entry name" value="PRY"/>
    <property type="match status" value="2"/>
</dbReference>
<dbReference type="PANTHER" id="PTHR31594">
    <property type="entry name" value="AIG1-TYPE G DOMAIN-CONTAINING PROTEIN"/>
    <property type="match status" value="1"/>
</dbReference>
<dbReference type="Proteomes" id="UP000472265">
    <property type="component" value="Chromosome 20"/>
</dbReference>
<dbReference type="Pfam" id="PF02758">
    <property type="entry name" value="PYRIN"/>
    <property type="match status" value="1"/>
</dbReference>
<dbReference type="SUPFAM" id="SSF47986">
    <property type="entry name" value="DEATH domain"/>
    <property type="match status" value="1"/>
</dbReference>
<dbReference type="InParanoid" id="A0A671XAW3"/>
<dbReference type="InterPro" id="IPR040581">
    <property type="entry name" value="Thioredoxin_11"/>
</dbReference>
<keyword evidence="6" id="KW-0204">Cytolysis</keyword>
<organism evidence="9 10">
    <name type="scientific">Sparus aurata</name>
    <name type="common">Gilthead sea bream</name>
    <dbReference type="NCBI Taxonomy" id="8175"/>
    <lineage>
        <taxon>Eukaryota</taxon>
        <taxon>Metazoa</taxon>
        <taxon>Chordata</taxon>
        <taxon>Craniata</taxon>
        <taxon>Vertebrata</taxon>
        <taxon>Euteleostomi</taxon>
        <taxon>Actinopterygii</taxon>
        <taxon>Neopterygii</taxon>
        <taxon>Teleostei</taxon>
        <taxon>Neoteleostei</taxon>
        <taxon>Acanthomorphata</taxon>
        <taxon>Eupercaria</taxon>
        <taxon>Spariformes</taxon>
        <taxon>Sparidae</taxon>
        <taxon>Sparus</taxon>
    </lineage>
</organism>
<dbReference type="GO" id="GO:0031640">
    <property type="term" value="P:killing of cells of another organism"/>
    <property type="evidence" value="ECO:0007669"/>
    <property type="project" value="UniProtKB-KW"/>
</dbReference>
<dbReference type="InterPro" id="IPR004020">
    <property type="entry name" value="DAPIN"/>
</dbReference>
<dbReference type="InterPro" id="IPR003877">
    <property type="entry name" value="SPRY_dom"/>
</dbReference>
<evidence type="ECO:0000256" key="5">
    <source>
        <dbReference type="ARBA" id="ARBA00022735"/>
    </source>
</evidence>
<dbReference type="PANTHER" id="PTHR31594:SF16">
    <property type="entry name" value="SI:CH211-281L24.3"/>
    <property type="match status" value="1"/>
</dbReference>
<dbReference type="Pfam" id="PF24674">
    <property type="entry name" value="MACPF_SNTX"/>
    <property type="match status" value="1"/>
</dbReference>
<keyword evidence="5" id="KW-0354">Hemolysis</keyword>
<accession>A0A671XAW3</accession>
<keyword evidence="3" id="KW-0964">Secreted</keyword>
<evidence type="ECO:0000256" key="2">
    <source>
        <dbReference type="ARBA" id="ARBA00006480"/>
    </source>
</evidence>
<dbReference type="Gene3D" id="2.60.120.920">
    <property type="match status" value="2"/>
</dbReference>
<sequence>MTEMDLLKTLEDLTGEEFDKFRWCLKLPDILYGHQPIRASCLNDAKPLHTVDLMVKACGVHGALKVTKKVLEMIPRMDLLHRLSGPEALSSNHLRGLDLTKHLKSAGVQRSREDLRKYSCELTVNTNTVDRRIKLFDNNRKMTRVEEDQSYPDHPERFESVWPQLLCRTDLTDHCYWEVEWRGRVSISVSYRTIRRKGDSGDCLFGGNDQSWSLDCSDDGRYFVRHSKKRAVIFSSSSSSSSSSGRVAVYVDCPAGTLSFYRVSDSLNHLYTFNTTFTEPLYPGFGFGSGFSSVSLCGESSAGVQRSREDLRKLSVDVKGARGSSENRGASSFQTEGRDLSTGDMAVAALGRPFTLGMLYDGRKDELIPGSTLWDETTLQNNTIRSSQYSSEFEITVSDSIESKSSLLGIEASLKVSFLCGLVEVGGSAKYLNDMKKFKNQSRETCWYKATTHFNQLSMTQLGILNTQQKDVIKKGTATHVVTGILYGANAFFVLDSEKLEASSIQDIQGHIEAVIKKIPRFNIEGKVDIKLTEEEKELTNKFSCKFYGDFILERNPATFVEAVKTFVELPKLLGEDGEKTVPLKVWMMPLKNLEPKAAELKREISVGLVGKVQNSLEDIREIQMRCNDSLDDTVVQNFPQIKKILNKFQNCCNRYVSNLQTNMAKKLPSIREGKEDESSVKKLLDDRNKSPFSHEKLDKWLDHKEREINVIRSCVEMMEGTKIVHNQSELDREVLAAGVNEALCFVFTSLQSSDPGLDEMDTYLDSVRGSTNEDPWYYSDEVLTKMKEKAKSFQIIAKSLKSNSRFCPLVLAITNEKYTGATIYHYKNGILLTEDFNDIPDVETVTDRRDLLWYACDLTLDPDTAHSELTLSEGNKTLSGGEGPQPYPDRPQRFDYWHQVLCREGLTGRCYWEVEGCMIDIVGGVCYRGMSRKGKSDQSRLGGNKLSWGLGFQFCQNRDFYALHDNRKHSLPEPDYICHLGVFLDWSAGTLSYYKVSSDTLSHIYTFHTKFTEPVYPGCRYGEGSLSLWGYPGQQNRSFFSPSSTSSF</sequence>
<dbReference type="AlphaFoldDB" id="A0A671XAW3"/>
<dbReference type="SMART" id="SM00449">
    <property type="entry name" value="SPRY"/>
    <property type="match status" value="2"/>
</dbReference>
<dbReference type="Gene3D" id="1.10.533.10">
    <property type="entry name" value="Death Domain, Fas"/>
    <property type="match status" value="1"/>
</dbReference>
<evidence type="ECO:0000256" key="1">
    <source>
        <dbReference type="ARBA" id="ARBA00004613"/>
    </source>
</evidence>
<dbReference type="Pfam" id="PF00622">
    <property type="entry name" value="SPRY"/>
    <property type="match status" value="2"/>
</dbReference>
<dbReference type="InterPro" id="IPR052090">
    <property type="entry name" value="Cytolytic_pore-forming_toxin"/>
</dbReference>
<dbReference type="PROSITE" id="PS50824">
    <property type="entry name" value="DAPIN"/>
    <property type="match status" value="1"/>
</dbReference>
<dbReference type="Pfam" id="PF13765">
    <property type="entry name" value="PRY"/>
    <property type="match status" value="2"/>
</dbReference>
<evidence type="ECO:0000259" key="7">
    <source>
        <dbReference type="PROSITE" id="PS50188"/>
    </source>
</evidence>
<comment type="subcellular location">
    <subcellularLocation>
        <location evidence="1">Secreted</location>
    </subcellularLocation>
</comment>
<dbReference type="GO" id="GO:0005576">
    <property type="term" value="C:extracellular region"/>
    <property type="evidence" value="ECO:0007669"/>
    <property type="project" value="UniProtKB-SubCell"/>
</dbReference>
<evidence type="ECO:0000256" key="6">
    <source>
        <dbReference type="ARBA" id="ARBA00022852"/>
    </source>
</evidence>
<proteinExistence type="inferred from homology"/>
<dbReference type="Pfam" id="PF21109">
    <property type="entry name" value="Stonustoxin_helical"/>
    <property type="match status" value="1"/>
</dbReference>
<evidence type="ECO:0000256" key="4">
    <source>
        <dbReference type="ARBA" id="ARBA00022656"/>
    </source>
</evidence>
<evidence type="ECO:0000259" key="8">
    <source>
        <dbReference type="PROSITE" id="PS50824"/>
    </source>
</evidence>
<reference evidence="9" key="3">
    <citation type="submission" date="2025-09" db="UniProtKB">
        <authorList>
            <consortium name="Ensembl"/>
        </authorList>
    </citation>
    <scope>IDENTIFICATION</scope>
</reference>
<dbReference type="InterPro" id="IPR056072">
    <property type="entry name" value="SNTX_MACPF/CDC-like_dom"/>
</dbReference>
<comment type="similarity">
    <text evidence="2">Belongs to the SNTX/VTX toxin family.</text>
</comment>
<dbReference type="CDD" id="cd16040">
    <property type="entry name" value="SPRY_PRY_SNTX"/>
    <property type="match status" value="2"/>
</dbReference>
<name>A0A671XAW3_SPAAU</name>
<evidence type="ECO:0000313" key="9">
    <source>
        <dbReference type="Ensembl" id="ENSSAUP00010047441.1"/>
    </source>
</evidence>
<dbReference type="GO" id="GO:0090729">
    <property type="term" value="F:toxin activity"/>
    <property type="evidence" value="ECO:0007669"/>
    <property type="project" value="UniProtKB-KW"/>
</dbReference>
<dbReference type="InterPro" id="IPR011029">
    <property type="entry name" value="DEATH-like_dom_sf"/>
</dbReference>
<evidence type="ECO:0000313" key="10">
    <source>
        <dbReference type="Proteomes" id="UP000472265"/>
    </source>
</evidence>
<dbReference type="PROSITE" id="PS50188">
    <property type="entry name" value="B302_SPRY"/>
    <property type="match status" value="2"/>
</dbReference>
<feature type="domain" description="B30.2/SPRY" evidence="7">
    <location>
        <begin position="839"/>
        <end position="1038"/>
    </location>
</feature>
<reference evidence="9" key="1">
    <citation type="submission" date="2021-04" db="EMBL/GenBank/DDBJ databases">
        <authorList>
            <consortium name="Wellcome Sanger Institute Data Sharing"/>
        </authorList>
    </citation>
    <scope>NUCLEOTIDE SEQUENCE [LARGE SCALE GENOMIC DNA]</scope>
</reference>